<dbReference type="PANTHER" id="PTHR43461">
    <property type="entry name" value="TRANSMEMBRANE PROTEIN 256"/>
    <property type="match status" value="1"/>
</dbReference>
<keyword evidence="6" id="KW-0732">Signal</keyword>
<reference evidence="7 8" key="1">
    <citation type="submission" date="2018-10" db="EMBL/GenBank/DDBJ databases">
        <title>Complete genome sequence of Malassezia restricta CBS 7877.</title>
        <authorList>
            <person name="Morand S.C."/>
            <person name="Bertignac M."/>
            <person name="Iltis A."/>
            <person name="Kolder I."/>
            <person name="Pirovano W."/>
            <person name="Jourdain R."/>
            <person name="Clavaud C."/>
        </authorList>
    </citation>
    <scope>NUCLEOTIDE SEQUENCE [LARGE SCALE GENOMIC DNA]</scope>
    <source>
        <strain evidence="7 8">CBS 7877</strain>
    </source>
</reference>
<evidence type="ECO:0000256" key="4">
    <source>
        <dbReference type="ARBA" id="ARBA00023136"/>
    </source>
</evidence>
<evidence type="ECO:0000256" key="6">
    <source>
        <dbReference type="SAM" id="SignalP"/>
    </source>
</evidence>
<dbReference type="OrthoDB" id="269173at2759"/>
<dbReference type="VEuPathDB" id="FungiDB:DNF11_0852"/>
<dbReference type="EMBL" id="CP033149">
    <property type="protein sequence ID" value="AYO41802.1"/>
    <property type="molecule type" value="Genomic_DNA"/>
</dbReference>
<dbReference type="AlphaFoldDB" id="A0A3G2S3B8"/>
<evidence type="ECO:0000313" key="7">
    <source>
        <dbReference type="EMBL" id="AYO41802.1"/>
    </source>
</evidence>
<dbReference type="Proteomes" id="UP000269793">
    <property type="component" value="Chromosome II"/>
</dbReference>
<keyword evidence="2 5" id="KW-0812">Transmembrane</keyword>
<evidence type="ECO:0000256" key="3">
    <source>
        <dbReference type="ARBA" id="ARBA00022989"/>
    </source>
</evidence>
<feature type="transmembrane region" description="Helical" evidence="5">
    <location>
        <begin position="101"/>
        <end position="121"/>
    </location>
</feature>
<dbReference type="PANTHER" id="PTHR43461:SF1">
    <property type="entry name" value="TRANSMEMBRANE PROTEIN 256"/>
    <property type="match status" value="1"/>
</dbReference>
<keyword evidence="8" id="KW-1185">Reference proteome</keyword>
<evidence type="ECO:0000313" key="8">
    <source>
        <dbReference type="Proteomes" id="UP000269793"/>
    </source>
</evidence>
<dbReference type="GO" id="GO:0016020">
    <property type="term" value="C:membrane"/>
    <property type="evidence" value="ECO:0007669"/>
    <property type="project" value="UniProtKB-SubCell"/>
</dbReference>
<gene>
    <name evidence="7" type="ORF">DNF11_0852</name>
</gene>
<protein>
    <submittedName>
        <fullName evidence="7">Uncharacterized protein</fullName>
    </submittedName>
</protein>
<feature type="signal peptide" evidence="6">
    <location>
        <begin position="1"/>
        <end position="19"/>
    </location>
</feature>
<feature type="transmembrane region" description="Helical" evidence="5">
    <location>
        <begin position="65"/>
        <end position="89"/>
    </location>
</feature>
<accession>A0A3G2S3B8</accession>
<sequence>MSWISAIGAASGALSVTLGAIGAHALKDKLTPDQMNRWQIANKYHMVHSAALMAIAWSRPLTGAAYYGACGLIAGITLFSGIIYAMCVLPPASPLRKFGMLGPFGGTSFIIGWLLLAYSQIPARL</sequence>
<evidence type="ECO:0000256" key="2">
    <source>
        <dbReference type="ARBA" id="ARBA00022692"/>
    </source>
</evidence>
<evidence type="ECO:0000256" key="1">
    <source>
        <dbReference type="ARBA" id="ARBA00004141"/>
    </source>
</evidence>
<keyword evidence="3 5" id="KW-1133">Transmembrane helix</keyword>
<dbReference type="Pfam" id="PF04241">
    <property type="entry name" value="DUF423"/>
    <property type="match status" value="1"/>
</dbReference>
<name>A0A3G2S3B8_MALR7</name>
<organism evidence="7 8">
    <name type="scientific">Malassezia restricta (strain ATCC 96810 / NBRC 103918 / CBS 7877)</name>
    <name type="common">Seborrheic dermatitis infection agent</name>
    <dbReference type="NCBI Taxonomy" id="425264"/>
    <lineage>
        <taxon>Eukaryota</taxon>
        <taxon>Fungi</taxon>
        <taxon>Dikarya</taxon>
        <taxon>Basidiomycota</taxon>
        <taxon>Ustilaginomycotina</taxon>
        <taxon>Malasseziomycetes</taxon>
        <taxon>Malasseziales</taxon>
        <taxon>Malasseziaceae</taxon>
        <taxon>Malassezia</taxon>
    </lineage>
</organism>
<evidence type="ECO:0000256" key="5">
    <source>
        <dbReference type="SAM" id="Phobius"/>
    </source>
</evidence>
<keyword evidence="4 5" id="KW-0472">Membrane</keyword>
<comment type="subcellular location">
    <subcellularLocation>
        <location evidence="1">Membrane</location>
        <topology evidence="1">Multi-pass membrane protein</topology>
    </subcellularLocation>
</comment>
<dbReference type="InterPro" id="IPR006696">
    <property type="entry name" value="DUF423"/>
</dbReference>
<proteinExistence type="predicted"/>
<feature type="chain" id="PRO_5018094304" evidence="6">
    <location>
        <begin position="20"/>
        <end position="125"/>
    </location>
</feature>